<evidence type="ECO:0000256" key="2">
    <source>
        <dbReference type="SAM" id="Phobius"/>
    </source>
</evidence>
<name>A0A3R5XWI8_9BACT</name>
<dbReference type="OrthoDB" id="9806797at2"/>
<keyword evidence="1" id="KW-0175">Coiled coil</keyword>
<dbReference type="KEGG" id="gtl:EP073_05570"/>
<proteinExistence type="predicted"/>
<keyword evidence="2" id="KW-1133">Transmembrane helix</keyword>
<accession>A0A3R5XWI8</accession>
<gene>
    <name evidence="3" type="ORF">EP073_05570</name>
</gene>
<organism evidence="3 4">
    <name type="scientific">Geovibrio thiophilus</name>
    <dbReference type="NCBI Taxonomy" id="139438"/>
    <lineage>
        <taxon>Bacteria</taxon>
        <taxon>Pseudomonadati</taxon>
        <taxon>Deferribacterota</taxon>
        <taxon>Deferribacteres</taxon>
        <taxon>Deferribacterales</taxon>
        <taxon>Geovibrionaceae</taxon>
        <taxon>Geovibrio</taxon>
    </lineage>
</organism>
<protein>
    <submittedName>
        <fullName evidence="3">Septum formation initiator family protein</fullName>
    </submittedName>
</protein>
<reference evidence="3 4" key="1">
    <citation type="submission" date="2019-01" db="EMBL/GenBank/DDBJ databases">
        <title>Geovibrio thiophilus DSM 11263, complete genome.</title>
        <authorList>
            <person name="Spring S."/>
            <person name="Bunk B."/>
            <person name="Sproer C."/>
        </authorList>
    </citation>
    <scope>NUCLEOTIDE SEQUENCE [LARGE SCALE GENOMIC DNA]</scope>
    <source>
        <strain evidence="3 4">DSM 11263</strain>
    </source>
</reference>
<keyword evidence="4" id="KW-1185">Reference proteome</keyword>
<feature type="transmembrane region" description="Helical" evidence="2">
    <location>
        <begin position="6"/>
        <end position="26"/>
    </location>
</feature>
<keyword evidence="2" id="KW-0812">Transmembrane</keyword>
<evidence type="ECO:0000313" key="3">
    <source>
        <dbReference type="EMBL" id="QAR32891.1"/>
    </source>
</evidence>
<dbReference type="RefSeq" id="WP_128466177.1">
    <property type="nucleotide sequence ID" value="NZ_CP035108.1"/>
</dbReference>
<feature type="coiled-coil region" evidence="1">
    <location>
        <begin position="35"/>
        <end position="69"/>
    </location>
</feature>
<dbReference type="InterPro" id="IPR007060">
    <property type="entry name" value="FtsL/DivIC"/>
</dbReference>
<dbReference type="Pfam" id="PF04977">
    <property type="entry name" value="DivIC"/>
    <property type="match status" value="1"/>
</dbReference>
<evidence type="ECO:0000313" key="4">
    <source>
        <dbReference type="Proteomes" id="UP000287502"/>
    </source>
</evidence>
<sequence>MKAGLIYFALIAGLVLYLFFGHNGVLKYRELVGLKNTYESQIMEMDSKIRSLQKELELIKKDKEYLELLIRKELNMRSPDEDIYIMGNETVHSNGDNRSN</sequence>
<keyword evidence="2" id="KW-0472">Membrane</keyword>
<evidence type="ECO:0000256" key="1">
    <source>
        <dbReference type="SAM" id="Coils"/>
    </source>
</evidence>
<dbReference type="EMBL" id="CP035108">
    <property type="protein sequence ID" value="QAR32891.1"/>
    <property type="molecule type" value="Genomic_DNA"/>
</dbReference>
<dbReference type="AlphaFoldDB" id="A0A3R5XWI8"/>
<dbReference type="Proteomes" id="UP000287502">
    <property type="component" value="Chromosome"/>
</dbReference>